<dbReference type="AlphaFoldDB" id="A0A380S7F5"/>
<evidence type="ECO:0000256" key="1">
    <source>
        <dbReference type="ARBA" id="ARBA00004127"/>
    </source>
</evidence>
<reference evidence="10 11" key="1">
    <citation type="submission" date="2017-08" db="EMBL/GenBank/DDBJ databases">
        <authorList>
            <person name="de Groot N.N."/>
        </authorList>
    </citation>
    <scope>NUCLEOTIDE SEQUENCE [LARGE SCALE GENOMIC DNA]</scope>
    <source>
        <strain evidence="10 11">HM2</strain>
    </source>
</reference>
<organism evidence="10 11">
    <name type="scientific">Fibrobacter succinogenes</name>
    <name type="common">Bacteroides succinogenes</name>
    <dbReference type="NCBI Taxonomy" id="833"/>
    <lineage>
        <taxon>Bacteria</taxon>
        <taxon>Pseudomonadati</taxon>
        <taxon>Fibrobacterota</taxon>
        <taxon>Fibrobacteria</taxon>
        <taxon>Fibrobacterales</taxon>
        <taxon>Fibrobacteraceae</taxon>
        <taxon>Fibrobacter</taxon>
    </lineage>
</organism>
<dbReference type="InterPro" id="IPR051788">
    <property type="entry name" value="MFS_Transporter"/>
</dbReference>
<dbReference type="GO" id="GO:0012505">
    <property type="term" value="C:endomembrane system"/>
    <property type="evidence" value="ECO:0007669"/>
    <property type="project" value="UniProtKB-SubCell"/>
</dbReference>
<dbReference type="GO" id="GO:0022857">
    <property type="term" value="F:transmembrane transporter activity"/>
    <property type="evidence" value="ECO:0007669"/>
    <property type="project" value="InterPro"/>
</dbReference>
<feature type="transmembrane region" description="Helical" evidence="8">
    <location>
        <begin position="158"/>
        <end position="177"/>
    </location>
</feature>
<name>A0A380S7F5_FIBSU</name>
<sequence length="453" mass="48812">MFLLVVIYVAFIGLGLPDTILGAAWPLMHLDLKTPISAAGILSIIASLGTIVSSLCTPKFLRILGTGKLVAYSIALTAIASVGYGNADSFNVLCLWAIPMGIGAGAVDVAMNNFAAIYLESKHTNWLHASWGIGATLGPSLLSFSIMTGNGWRGSYEYVAASLTAIFILILISLPLWKKTEARGGLSENVTIPASSENVKVASPGNAPRTAASPDNNANNAPHISIREALRVPGMKLSFLTFFFYSALEISTSLWCGTYLIACGFKPEIGAFIVSLMFASVMIGRIASGFFAIKFTDHRLIYAGIFIVAAGCLVLSLPLPLWMQPACICLLGLGCAPVYPSLIHATPARFGESLSSQAISIQLAGSYVGSILMPPAFGLVAAKFTVHLWPISLSIFVGLLLLCVCLLDYVTHKKLNKSYARERVIDILHTVSMETLKRERRIQRRLRNRQKKR</sequence>
<evidence type="ECO:0000256" key="5">
    <source>
        <dbReference type="ARBA" id="ARBA00022989"/>
    </source>
</evidence>
<evidence type="ECO:0000256" key="7">
    <source>
        <dbReference type="SAM" id="MobiDB-lite"/>
    </source>
</evidence>
<feature type="transmembrane region" description="Helical" evidence="8">
    <location>
        <begin position="237"/>
        <end position="262"/>
    </location>
</feature>
<dbReference type="EMBL" id="UHJL01000004">
    <property type="protein sequence ID" value="SUQ25769.1"/>
    <property type="molecule type" value="Genomic_DNA"/>
</dbReference>
<dbReference type="Gene3D" id="1.20.1250.20">
    <property type="entry name" value="MFS general substrate transporter like domains"/>
    <property type="match status" value="1"/>
</dbReference>
<feature type="transmembrane region" description="Helical" evidence="8">
    <location>
        <begin position="268"/>
        <end position="293"/>
    </location>
</feature>
<evidence type="ECO:0000256" key="3">
    <source>
        <dbReference type="ARBA" id="ARBA00022448"/>
    </source>
</evidence>
<dbReference type="InterPro" id="IPR011701">
    <property type="entry name" value="MFS"/>
</dbReference>
<accession>A0A380S7F5</accession>
<feature type="transmembrane region" description="Helical" evidence="8">
    <location>
        <begin position="300"/>
        <end position="317"/>
    </location>
</feature>
<dbReference type="Pfam" id="PF07690">
    <property type="entry name" value="MFS_1"/>
    <property type="match status" value="1"/>
</dbReference>
<evidence type="ECO:0000256" key="4">
    <source>
        <dbReference type="ARBA" id="ARBA00022692"/>
    </source>
</evidence>
<evidence type="ECO:0000259" key="9">
    <source>
        <dbReference type="PROSITE" id="PS50850"/>
    </source>
</evidence>
<feature type="transmembrane region" description="Helical" evidence="8">
    <location>
        <begin position="93"/>
        <end position="119"/>
    </location>
</feature>
<comment type="subcellular location">
    <subcellularLocation>
        <location evidence="1">Endomembrane system</location>
        <topology evidence="1">Multi-pass membrane protein</topology>
    </subcellularLocation>
</comment>
<feature type="compositionally biased region" description="Low complexity" evidence="7">
    <location>
        <begin position="211"/>
        <end position="220"/>
    </location>
</feature>
<dbReference type="PANTHER" id="PTHR23514">
    <property type="entry name" value="BYPASS OF STOP CODON PROTEIN 6"/>
    <property type="match status" value="1"/>
</dbReference>
<dbReference type="SUPFAM" id="SSF103473">
    <property type="entry name" value="MFS general substrate transporter"/>
    <property type="match status" value="1"/>
</dbReference>
<evidence type="ECO:0000313" key="10">
    <source>
        <dbReference type="EMBL" id="SUQ25769.1"/>
    </source>
</evidence>
<comment type="similarity">
    <text evidence="2">Belongs to the major facilitator superfamily.</text>
</comment>
<keyword evidence="3" id="KW-0813">Transport</keyword>
<dbReference type="InterPro" id="IPR036259">
    <property type="entry name" value="MFS_trans_sf"/>
</dbReference>
<evidence type="ECO:0000256" key="8">
    <source>
        <dbReference type="SAM" id="Phobius"/>
    </source>
</evidence>
<evidence type="ECO:0000256" key="2">
    <source>
        <dbReference type="ARBA" id="ARBA00008335"/>
    </source>
</evidence>
<feature type="transmembrane region" description="Helical" evidence="8">
    <location>
        <begin position="388"/>
        <end position="411"/>
    </location>
</feature>
<dbReference type="PANTHER" id="PTHR23514:SF3">
    <property type="entry name" value="BYPASS OF STOP CODON PROTEIN 6"/>
    <property type="match status" value="1"/>
</dbReference>
<gene>
    <name evidence="10" type="ORF">SAMN05661053_2562</name>
</gene>
<feature type="domain" description="Major facilitator superfamily (MFS) profile" evidence="9">
    <location>
        <begin position="3"/>
        <end position="415"/>
    </location>
</feature>
<keyword evidence="4 8" id="KW-0812">Transmembrane</keyword>
<dbReference type="Proteomes" id="UP000255423">
    <property type="component" value="Unassembled WGS sequence"/>
</dbReference>
<keyword evidence="6 8" id="KW-0472">Membrane</keyword>
<feature type="transmembrane region" description="Helical" evidence="8">
    <location>
        <begin position="126"/>
        <end position="146"/>
    </location>
</feature>
<dbReference type="GO" id="GO:0016020">
    <property type="term" value="C:membrane"/>
    <property type="evidence" value="ECO:0007669"/>
    <property type="project" value="TreeGrafter"/>
</dbReference>
<feature type="transmembrane region" description="Helical" evidence="8">
    <location>
        <begin position="69"/>
        <end position="87"/>
    </location>
</feature>
<dbReference type="InterPro" id="IPR020846">
    <property type="entry name" value="MFS_dom"/>
</dbReference>
<protein>
    <submittedName>
        <fullName evidence="10">Fucose permease</fullName>
    </submittedName>
</protein>
<feature type="region of interest" description="Disordered" evidence="7">
    <location>
        <begin position="199"/>
        <end position="220"/>
    </location>
</feature>
<dbReference type="PROSITE" id="PS50850">
    <property type="entry name" value="MFS"/>
    <property type="match status" value="1"/>
</dbReference>
<proteinExistence type="inferred from homology"/>
<keyword evidence="5 8" id="KW-1133">Transmembrane helix</keyword>
<evidence type="ECO:0000256" key="6">
    <source>
        <dbReference type="ARBA" id="ARBA00023136"/>
    </source>
</evidence>
<feature type="transmembrane region" description="Helical" evidence="8">
    <location>
        <begin position="38"/>
        <end position="57"/>
    </location>
</feature>
<evidence type="ECO:0000313" key="11">
    <source>
        <dbReference type="Proteomes" id="UP000255423"/>
    </source>
</evidence>